<dbReference type="GeneID" id="19200848"/>
<keyword evidence="2" id="KW-1185">Reference proteome</keyword>
<dbReference type="RefSeq" id="XP_007766798.1">
    <property type="nucleotide sequence ID" value="XM_007768608.1"/>
</dbReference>
<evidence type="ECO:0000313" key="2">
    <source>
        <dbReference type="Proteomes" id="UP000053558"/>
    </source>
</evidence>
<proteinExistence type="predicted"/>
<sequence length="118" mass="13318">MPFSWLVSTLCQPSQSRGVQYTRFTLVMVIQVFVEACGEGLPCPDASMKGREFGFTKRQSIRRQLRSQNSVFRALLHGRALVRIASFRNAHLSLGKIRRQRRRYGMGNGDPPGFAESG</sequence>
<name>A0A5M3MW73_CONPW</name>
<evidence type="ECO:0000313" key="1">
    <source>
        <dbReference type="EMBL" id="EIW82841.1"/>
    </source>
</evidence>
<comment type="caution">
    <text evidence="1">The sequence shown here is derived from an EMBL/GenBank/DDBJ whole genome shotgun (WGS) entry which is preliminary data.</text>
</comment>
<dbReference type="EMBL" id="JH711576">
    <property type="protein sequence ID" value="EIW82841.1"/>
    <property type="molecule type" value="Genomic_DNA"/>
</dbReference>
<dbReference type="KEGG" id="cput:CONPUDRAFT_136074"/>
<dbReference type="Proteomes" id="UP000053558">
    <property type="component" value="Unassembled WGS sequence"/>
</dbReference>
<organism evidence="1 2">
    <name type="scientific">Coniophora puteana (strain RWD-64-598)</name>
    <name type="common">Brown rot fungus</name>
    <dbReference type="NCBI Taxonomy" id="741705"/>
    <lineage>
        <taxon>Eukaryota</taxon>
        <taxon>Fungi</taxon>
        <taxon>Dikarya</taxon>
        <taxon>Basidiomycota</taxon>
        <taxon>Agaricomycotina</taxon>
        <taxon>Agaricomycetes</taxon>
        <taxon>Agaricomycetidae</taxon>
        <taxon>Boletales</taxon>
        <taxon>Coniophorineae</taxon>
        <taxon>Coniophoraceae</taxon>
        <taxon>Coniophora</taxon>
    </lineage>
</organism>
<gene>
    <name evidence="1" type="ORF">CONPUDRAFT_136074</name>
</gene>
<reference evidence="2" key="1">
    <citation type="journal article" date="2012" name="Science">
        <title>The Paleozoic origin of enzymatic lignin decomposition reconstructed from 31 fungal genomes.</title>
        <authorList>
            <person name="Floudas D."/>
            <person name="Binder M."/>
            <person name="Riley R."/>
            <person name="Barry K."/>
            <person name="Blanchette R.A."/>
            <person name="Henrissat B."/>
            <person name="Martinez A.T."/>
            <person name="Otillar R."/>
            <person name="Spatafora J.W."/>
            <person name="Yadav J.S."/>
            <person name="Aerts A."/>
            <person name="Benoit I."/>
            <person name="Boyd A."/>
            <person name="Carlson A."/>
            <person name="Copeland A."/>
            <person name="Coutinho P.M."/>
            <person name="de Vries R.P."/>
            <person name="Ferreira P."/>
            <person name="Findley K."/>
            <person name="Foster B."/>
            <person name="Gaskell J."/>
            <person name="Glotzer D."/>
            <person name="Gorecki P."/>
            <person name="Heitman J."/>
            <person name="Hesse C."/>
            <person name="Hori C."/>
            <person name="Igarashi K."/>
            <person name="Jurgens J.A."/>
            <person name="Kallen N."/>
            <person name="Kersten P."/>
            <person name="Kohler A."/>
            <person name="Kuees U."/>
            <person name="Kumar T.K.A."/>
            <person name="Kuo A."/>
            <person name="LaButti K."/>
            <person name="Larrondo L.F."/>
            <person name="Lindquist E."/>
            <person name="Ling A."/>
            <person name="Lombard V."/>
            <person name="Lucas S."/>
            <person name="Lundell T."/>
            <person name="Martin R."/>
            <person name="McLaughlin D.J."/>
            <person name="Morgenstern I."/>
            <person name="Morin E."/>
            <person name="Murat C."/>
            <person name="Nagy L.G."/>
            <person name="Nolan M."/>
            <person name="Ohm R.A."/>
            <person name="Patyshakuliyeva A."/>
            <person name="Rokas A."/>
            <person name="Ruiz-Duenas F.J."/>
            <person name="Sabat G."/>
            <person name="Salamov A."/>
            <person name="Samejima M."/>
            <person name="Schmutz J."/>
            <person name="Slot J.C."/>
            <person name="St John F."/>
            <person name="Stenlid J."/>
            <person name="Sun H."/>
            <person name="Sun S."/>
            <person name="Syed K."/>
            <person name="Tsang A."/>
            <person name="Wiebenga A."/>
            <person name="Young D."/>
            <person name="Pisabarro A."/>
            <person name="Eastwood D.C."/>
            <person name="Martin F."/>
            <person name="Cullen D."/>
            <person name="Grigoriev I.V."/>
            <person name="Hibbett D.S."/>
        </authorList>
    </citation>
    <scope>NUCLEOTIDE SEQUENCE [LARGE SCALE GENOMIC DNA]</scope>
    <source>
        <strain evidence="2">RWD-64-598 SS2</strain>
    </source>
</reference>
<protein>
    <submittedName>
        <fullName evidence="1">Uncharacterized protein</fullName>
    </submittedName>
</protein>
<accession>A0A5M3MW73</accession>
<dbReference type="AlphaFoldDB" id="A0A5M3MW73"/>